<dbReference type="AlphaFoldDB" id="A0A9P9DWH8"/>
<sequence>MSVEFVYTNASKNKSIGMLGPYSADENYRSHSPSRASRLSSSINGPGGETITDVLIRVPRGVLKIGINYRQEVSLSPPRRAEYWDSHVVLLHPSGFTIIGFYLV</sequence>
<evidence type="ECO:0000313" key="2">
    <source>
        <dbReference type="Proteomes" id="UP000717696"/>
    </source>
</evidence>
<proteinExistence type="predicted"/>
<comment type="caution">
    <text evidence="1">The sequence shown here is derived from an EMBL/GenBank/DDBJ whole genome shotgun (WGS) entry which is preliminary data.</text>
</comment>
<dbReference type="Proteomes" id="UP000717696">
    <property type="component" value="Unassembled WGS sequence"/>
</dbReference>
<name>A0A9P9DWH8_9HYPO</name>
<gene>
    <name evidence="1" type="ORF">B0J13DRAFT_564521</name>
</gene>
<organism evidence="1 2">
    <name type="scientific">Dactylonectria estremocensis</name>
    <dbReference type="NCBI Taxonomy" id="1079267"/>
    <lineage>
        <taxon>Eukaryota</taxon>
        <taxon>Fungi</taxon>
        <taxon>Dikarya</taxon>
        <taxon>Ascomycota</taxon>
        <taxon>Pezizomycotina</taxon>
        <taxon>Sordariomycetes</taxon>
        <taxon>Hypocreomycetidae</taxon>
        <taxon>Hypocreales</taxon>
        <taxon>Nectriaceae</taxon>
        <taxon>Dactylonectria</taxon>
    </lineage>
</organism>
<dbReference type="EMBL" id="JAGMUU010000022">
    <property type="protein sequence ID" value="KAH7127785.1"/>
    <property type="molecule type" value="Genomic_DNA"/>
</dbReference>
<accession>A0A9P9DWH8</accession>
<protein>
    <submittedName>
        <fullName evidence="1">Uncharacterized protein</fullName>
    </submittedName>
</protein>
<evidence type="ECO:0000313" key="1">
    <source>
        <dbReference type="EMBL" id="KAH7127785.1"/>
    </source>
</evidence>
<reference evidence="1" key="1">
    <citation type="journal article" date="2021" name="Nat. Commun.">
        <title>Genetic determinants of endophytism in the Arabidopsis root mycobiome.</title>
        <authorList>
            <person name="Mesny F."/>
            <person name="Miyauchi S."/>
            <person name="Thiergart T."/>
            <person name="Pickel B."/>
            <person name="Atanasova L."/>
            <person name="Karlsson M."/>
            <person name="Huettel B."/>
            <person name="Barry K.W."/>
            <person name="Haridas S."/>
            <person name="Chen C."/>
            <person name="Bauer D."/>
            <person name="Andreopoulos W."/>
            <person name="Pangilinan J."/>
            <person name="LaButti K."/>
            <person name="Riley R."/>
            <person name="Lipzen A."/>
            <person name="Clum A."/>
            <person name="Drula E."/>
            <person name="Henrissat B."/>
            <person name="Kohler A."/>
            <person name="Grigoriev I.V."/>
            <person name="Martin F.M."/>
            <person name="Hacquard S."/>
        </authorList>
    </citation>
    <scope>NUCLEOTIDE SEQUENCE</scope>
    <source>
        <strain evidence="1">MPI-CAGE-AT-0021</strain>
    </source>
</reference>
<keyword evidence="2" id="KW-1185">Reference proteome</keyword>
<dbReference type="OrthoDB" id="5273847at2759"/>